<evidence type="ECO:0000313" key="3">
    <source>
        <dbReference type="Proteomes" id="UP000016926"/>
    </source>
</evidence>
<dbReference type="InterPro" id="IPR045296">
    <property type="entry name" value="Complex1_LYR_ETFRF1_LYRM5"/>
</dbReference>
<sequence>MSSLQQLRFQARRLYKELHYLGREYPDPNYRFTERLHKCFGAYVGADRERIEEGLKKAEFIKKEIEAMYSLRKYRAMKQRYYDEPPSPPKP</sequence>
<dbReference type="GO" id="GO:0090324">
    <property type="term" value="P:negative regulation of oxidative phosphorylation"/>
    <property type="evidence" value="ECO:0007669"/>
    <property type="project" value="InterPro"/>
</dbReference>
<accession>M7XBR9</accession>
<dbReference type="InterPro" id="IPR052000">
    <property type="entry name" value="ETFRF1"/>
</dbReference>
<dbReference type="HOGENOM" id="CLU_141157_2_1_1"/>
<dbReference type="eggNOG" id="ENOG502S4S4">
    <property type="taxonomic scope" value="Eukaryota"/>
</dbReference>
<protein>
    <recommendedName>
        <fullName evidence="4">LYR motif-containing protein 5</fullName>
    </recommendedName>
</protein>
<gene>
    <name evidence="2" type="ORF">RHTO_02075</name>
</gene>
<organism evidence="2 3">
    <name type="scientific">Rhodotorula toruloides (strain NP11)</name>
    <name type="common">Yeast</name>
    <name type="synonym">Rhodosporidium toruloides</name>
    <dbReference type="NCBI Taxonomy" id="1130832"/>
    <lineage>
        <taxon>Eukaryota</taxon>
        <taxon>Fungi</taxon>
        <taxon>Dikarya</taxon>
        <taxon>Basidiomycota</taxon>
        <taxon>Pucciniomycotina</taxon>
        <taxon>Microbotryomycetes</taxon>
        <taxon>Sporidiobolales</taxon>
        <taxon>Sporidiobolaceae</taxon>
        <taxon>Rhodotorula</taxon>
    </lineage>
</organism>
<dbReference type="GO" id="GO:0022904">
    <property type="term" value="P:respiratory electron transport chain"/>
    <property type="evidence" value="ECO:0007669"/>
    <property type="project" value="TreeGrafter"/>
</dbReference>
<reference evidence="2 3" key="1">
    <citation type="journal article" date="2012" name="Nat. Commun.">
        <title>A multi-omic map of the lipid-producing yeast Rhodosporidium toruloides.</title>
        <authorList>
            <person name="Zhu Z."/>
            <person name="Zhang S."/>
            <person name="Liu H."/>
            <person name="Shen H."/>
            <person name="Lin X."/>
            <person name="Yang F."/>
            <person name="Zhou Y.J."/>
            <person name="Jin G."/>
            <person name="Ye M."/>
            <person name="Zou H."/>
            <person name="Zou H."/>
            <person name="Zhao Z.K."/>
        </authorList>
    </citation>
    <scope>NUCLEOTIDE SEQUENCE [LARGE SCALE GENOMIC DNA]</scope>
    <source>
        <strain evidence="2 3">NP11</strain>
    </source>
</reference>
<dbReference type="RefSeq" id="XP_016272323.1">
    <property type="nucleotide sequence ID" value="XM_016415753.1"/>
</dbReference>
<dbReference type="OrthoDB" id="10258445at2759"/>
<dbReference type="PANTHER" id="PTHR21024">
    <property type="entry name" value="GROWTH HORMONE-INDUCIBLE SOLUBLE PROTEIN-RELATED"/>
    <property type="match status" value="1"/>
</dbReference>
<dbReference type="GeneID" id="27366088"/>
<evidence type="ECO:0000256" key="1">
    <source>
        <dbReference type="ARBA" id="ARBA00009508"/>
    </source>
</evidence>
<evidence type="ECO:0000313" key="2">
    <source>
        <dbReference type="EMBL" id="EMS21204.1"/>
    </source>
</evidence>
<proteinExistence type="inferred from homology"/>
<dbReference type="CDD" id="cd20265">
    <property type="entry name" value="Complex1_LYR_ETFRF1_LYRM5"/>
    <property type="match status" value="1"/>
</dbReference>
<keyword evidence="3" id="KW-1185">Reference proteome</keyword>
<evidence type="ECO:0008006" key="4">
    <source>
        <dbReference type="Google" id="ProtNLM"/>
    </source>
</evidence>
<dbReference type="PANTHER" id="PTHR21024:SF0">
    <property type="entry name" value="ELECTRON TRANSFER FLAVOPROTEIN REGULATORY FACTOR 1"/>
    <property type="match status" value="1"/>
</dbReference>
<dbReference type="Proteomes" id="UP000016926">
    <property type="component" value="Unassembled WGS sequence"/>
</dbReference>
<name>M7XBR9_RHOT1</name>
<dbReference type="AlphaFoldDB" id="M7XBR9"/>
<dbReference type="EMBL" id="KB722657">
    <property type="protein sequence ID" value="EMS21204.1"/>
    <property type="molecule type" value="Genomic_DNA"/>
</dbReference>
<comment type="similarity">
    <text evidence="1">Belongs to the complex I LYR family.</text>
</comment>
<dbReference type="GO" id="GO:0005739">
    <property type="term" value="C:mitochondrion"/>
    <property type="evidence" value="ECO:0007669"/>
    <property type="project" value="TreeGrafter"/>
</dbReference>